<sequence length="122" mass="13836">MQSLIGNNRRADISFFPNGRIDISARLSRLLSLQSGDTIDIKFDGYEYYIYVRNRSPLGGRFEAQCFPSNKKGRHFRAYSRRLYAAVSRACHADGCLRIAAGEVRTICDTTHVSLITLAYHD</sequence>
<accession>A0A8S5QD14</accession>
<reference evidence="1" key="1">
    <citation type="journal article" date="2021" name="Proc. Natl. Acad. Sci. U.S.A.">
        <title>A Catalog of Tens of Thousands of Viruses from Human Metagenomes Reveals Hidden Associations with Chronic Diseases.</title>
        <authorList>
            <person name="Tisza M.J."/>
            <person name="Buck C.B."/>
        </authorList>
    </citation>
    <scope>NUCLEOTIDE SEQUENCE</scope>
    <source>
        <strain evidence="1">Ctn7K25</strain>
    </source>
</reference>
<dbReference type="EMBL" id="BK015629">
    <property type="protein sequence ID" value="DAE16689.1"/>
    <property type="molecule type" value="Genomic_DNA"/>
</dbReference>
<protein>
    <submittedName>
        <fullName evidence="1">AbrB family transcriptional regulator-like protein</fullName>
    </submittedName>
</protein>
<evidence type="ECO:0000313" key="1">
    <source>
        <dbReference type="EMBL" id="DAE16689.1"/>
    </source>
</evidence>
<proteinExistence type="predicted"/>
<name>A0A8S5QD14_9CAUD</name>
<organism evidence="1">
    <name type="scientific">Podoviridae sp. ctn7K25</name>
    <dbReference type="NCBI Taxonomy" id="2825273"/>
    <lineage>
        <taxon>Viruses</taxon>
        <taxon>Duplodnaviria</taxon>
        <taxon>Heunggongvirae</taxon>
        <taxon>Uroviricota</taxon>
        <taxon>Caudoviricetes</taxon>
    </lineage>
</organism>